<protein>
    <recommendedName>
        <fullName evidence="1">Band 7 domain-containing protein</fullName>
    </recommendedName>
</protein>
<feature type="domain" description="Band 7" evidence="1">
    <location>
        <begin position="14"/>
        <end position="143"/>
    </location>
</feature>
<dbReference type="InterPro" id="IPR001107">
    <property type="entry name" value="Band_7"/>
</dbReference>
<sequence>MGSALALLASAIKRVPAGQVYSLHRLGKPARLLQPGVHMVMPLLERVAHKINLAGQVLRLEESLADNARDVRGTVYWQVLEPERADAVIDQVDQLIRRGAIAAMHEEPLTGEATDRRAVGTRMKQALNSALRERGMMVTRVDLDLA</sequence>
<proteinExistence type="predicted"/>
<accession>A0ABN0UCQ7</accession>
<comment type="caution">
    <text evidence="2">The sequence shown here is derived from an EMBL/GenBank/DDBJ whole genome shotgun (WGS) entry which is preliminary data.</text>
</comment>
<dbReference type="Pfam" id="PF01145">
    <property type="entry name" value="Band_7"/>
    <property type="match status" value="1"/>
</dbReference>
<name>A0ABN0UCQ7_9GAMM</name>
<reference evidence="2 3" key="1">
    <citation type="journal article" date="2019" name="Int. J. Syst. Evol. Microbiol.">
        <title>The Global Catalogue of Microorganisms (GCM) 10K type strain sequencing project: providing services to taxonomists for standard genome sequencing and annotation.</title>
        <authorList>
            <consortium name="The Broad Institute Genomics Platform"/>
            <consortium name="The Broad Institute Genome Sequencing Center for Infectious Disease"/>
            <person name="Wu L."/>
            <person name="Ma J."/>
        </authorList>
    </citation>
    <scope>NUCLEOTIDE SEQUENCE [LARGE SCALE GENOMIC DNA]</scope>
    <source>
        <strain evidence="2 3">JCM 16242</strain>
    </source>
</reference>
<dbReference type="EMBL" id="BAAAFO010000002">
    <property type="protein sequence ID" value="GAA0246263.1"/>
    <property type="molecule type" value="Genomic_DNA"/>
</dbReference>
<evidence type="ECO:0000313" key="3">
    <source>
        <dbReference type="Proteomes" id="UP001500657"/>
    </source>
</evidence>
<evidence type="ECO:0000313" key="2">
    <source>
        <dbReference type="EMBL" id="GAA0246263.1"/>
    </source>
</evidence>
<gene>
    <name evidence="2" type="ORF">GCM10009126_09810</name>
</gene>
<evidence type="ECO:0000259" key="1">
    <source>
        <dbReference type="Pfam" id="PF01145"/>
    </source>
</evidence>
<keyword evidence="3" id="KW-1185">Reference proteome</keyword>
<organism evidence="2 3">
    <name type="scientific">Rhodanobacter caeni</name>
    <dbReference type="NCBI Taxonomy" id="657654"/>
    <lineage>
        <taxon>Bacteria</taxon>
        <taxon>Pseudomonadati</taxon>
        <taxon>Pseudomonadota</taxon>
        <taxon>Gammaproteobacteria</taxon>
        <taxon>Lysobacterales</taxon>
        <taxon>Rhodanobacteraceae</taxon>
        <taxon>Rhodanobacter</taxon>
    </lineage>
</organism>
<dbReference type="Proteomes" id="UP001500657">
    <property type="component" value="Unassembled WGS sequence"/>
</dbReference>